<organism evidence="1 2">
    <name type="scientific">Pseudoclavibacter helvolus</name>
    <dbReference type="NCBI Taxonomy" id="255205"/>
    <lineage>
        <taxon>Bacteria</taxon>
        <taxon>Bacillati</taxon>
        <taxon>Actinomycetota</taxon>
        <taxon>Actinomycetes</taxon>
        <taxon>Micrococcales</taxon>
        <taxon>Microbacteriaceae</taxon>
        <taxon>Pseudoclavibacter</taxon>
    </lineage>
</organism>
<proteinExistence type="predicted"/>
<name>A0A7W4UND7_9MICO</name>
<protein>
    <recommendedName>
        <fullName evidence="3">DUF1697 domain-containing protein</fullName>
    </recommendedName>
</protein>
<keyword evidence="2" id="KW-1185">Reference proteome</keyword>
<reference evidence="1 2" key="1">
    <citation type="submission" date="2020-08" db="EMBL/GenBank/DDBJ databases">
        <title>Sequencing the genomes of 1000 actinobacteria strains.</title>
        <authorList>
            <person name="Klenk H.-P."/>
        </authorList>
    </citation>
    <scope>NUCLEOTIDE SEQUENCE [LARGE SCALE GENOMIC DNA]</scope>
    <source>
        <strain evidence="1 2">DSM 20419</strain>
    </source>
</reference>
<evidence type="ECO:0000313" key="2">
    <source>
        <dbReference type="Proteomes" id="UP000545286"/>
    </source>
</evidence>
<sequence length="176" mass="19246">MTTVVLFRNMNLGHPGSPTGEELLTIFGGPQSASIFQTNGTVLLTGPSARTLLPRGIDRLRAAGYTQPVVIRTSAEIHQAIEHAAEPDRDRGVYRTMVSFFDVPSVPRVQIPMQSRDRLVELRELEAGVAVSFCWKPGSKAGDVNRFVESLVNASATTRSLGTLRRLLERVESDSV</sequence>
<dbReference type="EMBL" id="JACHWJ010000002">
    <property type="protein sequence ID" value="MBB2957685.1"/>
    <property type="molecule type" value="Genomic_DNA"/>
</dbReference>
<dbReference type="SUPFAM" id="SSF160379">
    <property type="entry name" value="SP0830-like"/>
    <property type="match status" value="1"/>
</dbReference>
<dbReference type="AlphaFoldDB" id="A0A7W4UND7"/>
<dbReference type="RefSeq" id="WP_183624470.1">
    <property type="nucleotide sequence ID" value="NZ_JACHWJ010000002.1"/>
</dbReference>
<dbReference type="Proteomes" id="UP000545286">
    <property type="component" value="Unassembled WGS sequence"/>
</dbReference>
<evidence type="ECO:0008006" key="3">
    <source>
        <dbReference type="Google" id="ProtNLM"/>
    </source>
</evidence>
<comment type="caution">
    <text evidence="1">The sequence shown here is derived from an EMBL/GenBank/DDBJ whole genome shotgun (WGS) entry which is preliminary data.</text>
</comment>
<accession>A0A7W4UND7</accession>
<gene>
    <name evidence="1" type="ORF">FHX72_001822</name>
</gene>
<evidence type="ECO:0000313" key="1">
    <source>
        <dbReference type="EMBL" id="MBB2957685.1"/>
    </source>
</evidence>